<dbReference type="InterPro" id="IPR035642">
    <property type="entry name" value="MraZ_N"/>
</dbReference>
<dbReference type="SUPFAM" id="SSF89447">
    <property type="entry name" value="AbrB/MazE/MraZ-like"/>
    <property type="match status" value="1"/>
</dbReference>
<dbReference type="AlphaFoldDB" id="A0A1I4A5U9"/>
<evidence type="ECO:0000256" key="8">
    <source>
        <dbReference type="SAM" id="MobiDB-lite"/>
    </source>
</evidence>
<keyword evidence="11" id="KW-1185">Reference proteome</keyword>
<evidence type="ECO:0000313" key="11">
    <source>
        <dbReference type="Proteomes" id="UP000198851"/>
    </source>
</evidence>
<accession>A0A1I4A5U9</accession>
<proteinExistence type="inferred from homology"/>
<feature type="compositionally biased region" description="Acidic residues" evidence="8">
    <location>
        <begin position="145"/>
        <end position="154"/>
    </location>
</feature>
<sequence length="166" mass="18712">MALMFRGESRNKVDTKGRMSIPAKFRRVLEAGDPDWKSGENPNIVIVYGGRTREFLECFTVEAMDDVVARIMKMPRGSKKRLALSKLYLTQSIEASVDDTGRLVLPKEQRDKIGLEDMAFFAGKGDTFEIWNPETYDAAEAEALEADDDFDPDADPSIYLDGDEDF</sequence>
<dbReference type="InterPro" id="IPR038619">
    <property type="entry name" value="MraZ_sf"/>
</dbReference>
<dbReference type="InterPro" id="IPR007159">
    <property type="entry name" value="SpoVT-AbrB_dom"/>
</dbReference>
<protein>
    <recommendedName>
        <fullName evidence="1 7">Transcriptional regulator MraZ</fullName>
    </recommendedName>
</protein>
<evidence type="ECO:0000259" key="9">
    <source>
        <dbReference type="PROSITE" id="PS51740"/>
    </source>
</evidence>
<comment type="subcellular location">
    <subcellularLocation>
        <location evidence="7">Cytoplasm</location>
        <location evidence="7">Nucleoid</location>
    </subcellularLocation>
</comment>
<organism evidence="10 11">
    <name type="scientific">Shimia haliotis</name>
    <dbReference type="NCBI Taxonomy" id="1280847"/>
    <lineage>
        <taxon>Bacteria</taxon>
        <taxon>Pseudomonadati</taxon>
        <taxon>Pseudomonadota</taxon>
        <taxon>Alphaproteobacteria</taxon>
        <taxon>Rhodobacterales</taxon>
        <taxon>Roseobacteraceae</taxon>
    </lineage>
</organism>
<dbReference type="STRING" id="1280847.SAMN04488036_101171"/>
<gene>
    <name evidence="7" type="primary">mraZ</name>
    <name evidence="10" type="ORF">SAMN04488036_101171</name>
</gene>
<keyword evidence="4 7" id="KW-0805">Transcription regulation</keyword>
<evidence type="ECO:0000256" key="7">
    <source>
        <dbReference type="HAMAP-Rule" id="MF_01008"/>
    </source>
</evidence>
<dbReference type="PANTHER" id="PTHR34701:SF1">
    <property type="entry name" value="TRANSCRIPTIONAL REGULATOR MRAZ"/>
    <property type="match status" value="1"/>
</dbReference>
<evidence type="ECO:0000256" key="1">
    <source>
        <dbReference type="ARBA" id="ARBA00013860"/>
    </source>
</evidence>
<evidence type="ECO:0000256" key="4">
    <source>
        <dbReference type="ARBA" id="ARBA00023015"/>
    </source>
</evidence>
<keyword evidence="6 7" id="KW-0804">Transcription</keyword>
<dbReference type="Pfam" id="PF02381">
    <property type="entry name" value="MraZ"/>
    <property type="match status" value="2"/>
</dbReference>
<name>A0A1I4A5U9_9RHOB</name>
<dbReference type="InterPro" id="IPR003444">
    <property type="entry name" value="MraZ"/>
</dbReference>
<reference evidence="11" key="1">
    <citation type="submission" date="2016-10" db="EMBL/GenBank/DDBJ databases">
        <authorList>
            <person name="Varghese N."/>
            <person name="Submissions S."/>
        </authorList>
    </citation>
    <scope>NUCLEOTIDE SEQUENCE [LARGE SCALE GENOMIC DNA]</scope>
    <source>
        <strain evidence="11">DSM 28453</strain>
    </source>
</reference>
<evidence type="ECO:0000256" key="5">
    <source>
        <dbReference type="ARBA" id="ARBA00023125"/>
    </source>
</evidence>
<dbReference type="GO" id="GO:2000143">
    <property type="term" value="P:negative regulation of DNA-templated transcription initiation"/>
    <property type="evidence" value="ECO:0007669"/>
    <property type="project" value="TreeGrafter"/>
</dbReference>
<evidence type="ECO:0000256" key="3">
    <source>
        <dbReference type="ARBA" id="ARBA00022737"/>
    </source>
</evidence>
<dbReference type="GO" id="GO:0005737">
    <property type="term" value="C:cytoplasm"/>
    <property type="evidence" value="ECO:0007669"/>
    <property type="project" value="UniProtKB-UniRule"/>
</dbReference>
<dbReference type="GO" id="GO:0000976">
    <property type="term" value="F:transcription cis-regulatory region binding"/>
    <property type="evidence" value="ECO:0007669"/>
    <property type="project" value="TreeGrafter"/>
</dbReference>
<dbReference type="CDD" id="cd16321">
    <property type="entry name" value="MraZ_C"/>
    <property type="match status" value="1"/>
</dbReference>
<evidence type="ECO:0000256" key="6">
    <source>
        <dbReference type="ARBA" id="ARBA00023163"/>
    </source>
</evidence>
<dbReference type="Proteomes" id="UP000198851">
    <property type="component" value="Unassembled WGS sequence"/>
</dbReference>
<dbReference type="CDD" id="cd16320">
    <property type="entry name" value="MraZ_N"/>
    <property type="match status" value="1"/>
</dbReference>
<comment type="similarity">
    <text evidence="7">Belongs to the MraZ family.</text>
</comment>
<dbReference type="EMBL" id="FOSZ01000001">
    <property type="protein sequence ID" value="SFK51497.1"/>
    <property type="molecule type" value="Genomic_DNA"/>
</dbReference>
<dbReference type="InterPro" id="IPR035644">
    <property type="entry name" value="MraZ_C"/>
</dbReference>
<dbReference type="InterPro" id="IPR020603">
    <property type="entry name" value="MraZ_dom"/>
</dbReference>
<dbReference type="Gene3D" id="3.40.1550.20">
    <property type="entry name" value="Transcriptional regulator MraZ domain"/>
    <property type="match status" value="1"/>
</dbReference>
<keyword evidence="2 7" id="KW-0963">Cytoplasm</keyword>
<dbReference type="PANTHER" id="PTHR34701">
    <property type="entry name" value="TRANSCRIPTIONAL REGULATOR MRAZ"/>
    <property type="match status" value="1"/>
</dbReference>
<evidence type="ECO:0000313" key="10">
    <source>
        <dbReference type="EMBL" id="SFK51497.1"/>
    </source>
</evidence>
<dbReference type="GO" id="GO:0003700">
    <property type="term" value="F:DNA-binding transcription factor activity"/>
    <property type="evidence" value="ECO:0007669"/>
    <property type="project" value="UniProtKB-UniRule"/>
</dbReference>
<keyword evidence="5 7" id="KW-0238">DNA-binding</keyword>
<dbReference type="PROSITE" id="PS51740">
    <property type="entry name" value="SPOVT_ABRB"/>
    <property type="match status" value="2"/>
</dbReference>
<feature type="domain" description="SpoVT-AbrB" evidence="9">
    <location>
        <begin position="92"/>
        <end position="135"/>
    </location>
</feature>
<dbReference type="NCBIfam" id="NF001476">
    <property type="entry name" value="PRK00326.2-2"/>
    <property type="match status" value="1"/>
</dbReference>
<dbReference type="InterPro" id="IPR037914">
    <property type="entry name" value="SpoVT-AbrB_sf"/>
</dbReference>
<feature type="region of interest" description="Disordered" evidence="8">
    <location>
        <begin position="145"/>
        <end position="166"/>
    </location>
</feature>
<feature type="domain" description="SpoVT-AbrB" evidence="9">
    <location>
        <begin position="8"/>
        <end position="51"/>
    </location>
</feature>
<dbReference type="HAMAP" id="MF_01008">
    <property type="entry name" value="MraZ"/>
    <property type="match status" value="1"/>
</dbReference>
<comment type="subunit">
    <text evidence="7">Forms oligomers.</text>
</comment>
<dbReference type="GO" id="GO:0009295">
    <property type="term" value="C:nucleoid"/>
    <property type="evidence" value="ECO:0007669"/>
    <property type="project" value="UniProtKB-SubCell"/>
</dbReference>
<keyword evidence="3" id="KW-0677">Repeat</keyword>
<evidence type="ECO:0000256" key="2">
    <source>
        <dbReference type="ARBA" id="ARBA00022490"/>
    </source>
</evidence>